<evidence type="ECO:0000313" key="1">
    <source>
        <dbReference type="EMBL" id="OUR95884.1"/>
    </source>
</evidence>
<dbReference type="AlphaFoldDB" id="A0A1Y5FB72"/>
<dbReference type="SUPFAM" id="SSF56281">
    <property type="entry name" value="Metallo-hydrolase/oxidoreductase"/>
    <property type="match status" value="1"/>
</dbReference>
<evidence type="ECO:0000313" key="2">
    <source>
        <dbReference type="Proteomes" id="UP000196531"/>
    </source>
</evidence>
<sequence length="202" mass="22653">MTIVRDQGKLTLINPVRMNEEGLLALEELGEIAHVLRLGSMHGMDDQFYVDRYKTSFWSFEGGVTYTTPSITHVLTEGGELPFSGGKLIAFDHLNEPEGAILLERSKGILLTCDAIQSYSTFPHQPQTNWLAKRMLPLIGFPCETVISKMWLKLAVNDKSGIKGEFERLLKLDFDQLISAHGTFVPKNAHAEVEQAFKNKFA</sequence>
<reference evidence="2" key="1">
    <citation type="journal article" date="2017" name="Proc. Natl. Acad. Sci. U.S.A.">
        <title>Simulation of Deepwater Horizon oil plume reveals substrate specialization within a complex community of hydrocarbon-degraders.</title>
        <authorList>
            <person name="Hu P."/>
            <person name="Dubinsky E.A."/>
            <person name="Probst A.J."/>
            <person name="Wang J."/>
            <person name="Sieber C.M.K."/>
            <person name="Tom L.M."/>
            <person name="Gardinali P."/>
            <person name="Banfield J.F."/>
            <person name="Atlas R.M."/>
            <person name="Andersen G.L."/>
        </authorList>
    </citation>
    <scope>NUCLEOTIDE SEQUENCE [LARGE SCALE GENOMIC DNA]</scope>
</reference>
<protein>
    <submittedName>
        <fullName evidence="1">Uncharacterized protein</fullName>
    </submittedName>
</protein>
<organism evidence="1 2">
    <name type="scientific">Halobacteriovorax marinus</name>
    <dbReference type="NCBI Taxonomy" id="97084"/>
    <lineage>
        <taxon>Bacteria</taxon>
        <taxon>Pseudomonadati</taxon>
        <taxon>Bdellovibrionota</taxon>
        <taxon>Bacteriovoracia</taxon>
        <taxon>Bacteriovoracales</taxon>
        <taxon>Halobacteriovoraceae</taxon>
        <taxon>Halobacteriovorax</taxon>
    </lineage>
</organism>
<dbReference type="InterPro" id="IPR036866">
    <property type="entry name" value="RibonucZ/Hydroxyglut_hydro"/>
</dbReference>
<proteinExistence type="predicted"/>
<gene>
    <name evidence="1" type="ORF">A9Q84_14370</name>
</gene>
<dbReference type="Proteomes" id="UP000196531">
    <property type="component" value="Unassembled WGS sequence"/>
</dbReference>
<dbReference type="Gene3D" id="3.60.15.10">
    <property type="entry name" value="Ribonuclease Z/Hydroxyacylglutathione hydrolase-like"/>
    <property type="match status" value="1"/>
</dbReference>
<accession>A0A1Y5FB72</accession>
<name>A0A1Y5FB72_9BACT</name>
<dbReference type="EMBL" id="MAAO01000007">
    <property type="protein sequence ID" value="OUR95884.1"/>
    <property type="molecule type" value="Genomic_DNA"/>
</dbReference>
<comment type="caution">
    <text evidence="1">The sequence shown here is derived from an EMBL/GenBank/DDBJ whole genome shotgun (WGS) entry which is preliminary data.</text>
</comment>